<dbReference type="InterPro" id="IPR010359">
    <property type="entry name" value="IrrE_HExxH"/>
</dbReference>
<dbReference type="OrthoDB" id="2030399at2"/>
<protein>
    <recommendedName>
        <fullName evidence="1">IrrE N-terminal-like domain-containing protein</fullName>
    </recommendedName>
</protein>
<dbReference type="Proteomes" id="UP000244910">
    <property type="component" value="Chromosome"/>
</dbReference>
<name>A0A2U8DWV6_9CLOT</name>
<dbReference type="Pfam" id="PF06114">
    <property type="entry name" value="Peptidase_M78"/>
    <property type="match status" value="1"/>
</dbReference>
<dbReference type="KEGG" id="cdrk:B9W14_22870"/>
<evidence type="ECO:0000313" key="3">
    <source>
        <dbReference type="Proteomes" id="UP000244910"/>
    </source>
</evidence>
<sequence>MSKYITSDNLNEVIEANKKIKNEIDNLKSNFFINYNKIGIVGSDRLVFEVLKKNYSLIQLPIDDKYWGGAIFIRGNLKIPVINSAQPRVYQFFVAWHELFHLLYDPSIIKGQHNIQAEEMELNERKADYFAAKMLLGDVYKYYYSLEDDEFINKIARCMDVFKAPYKAILIQLYDDAVEVFNDMGIKKLIVENFDKKPKDLIALFEKLELDNDLVKPSNIISFGGLDKKIELLSEKESDVDYHMDNLKFLNKLKDLMKGEISNGSNSSSKVD</sequence>
<organism evidence="2 3">
    <name type="scientific">Clostridium drakei</name>
    <dbReference type="NCBI Taxonomy" id="332101"/>
    <lineage>
        <taxon>Bacteria</taxon>
        <taxon>Bacillati</taxon>
        <taxon>Bacillota</taxon>
        <taxon>Clostridia</taxon>
        <taxon>Eubacteriales</taxon>
        <taxon>Clostridiaceae</taxon>
        <taxon>Clostridium</taxon>
    </lineage>
</organism>
<keyword evidence="3" id="KW-1185">Reference proteome</keyword>
<evidence type="ECO:0000259" key="1">
    <source>
        <dbReference type="Pfam" id="PF06114"/>
    </source>
</evidence>
<evidence type="ECO:0000313" key="2">
    <source>
        <dbReference type="EMBL" id="AWI07196.1"/>
    </source>
</evidence>
<accession>A0A2U8DWV6</accession>
<dbReference type="EMBL" id="CP020953">
    <property type="protein sequence ID" value="AWI07196.1"/>
    <property type="molecule type" value="Genomic_DNA"/>
</dbReference>
<proteinExistence type="predicted"/>
<dbReference type="AlphaFoldDB" id="A0A2U8DWV6"/>
<gene>
    <name evidence="2" type="ORF">B9W14_22870</name>
</gene>
<feature type="domain" description="IrrE N-terminal-like" evidence="1">
    <location>
        <begin position="81"/>
        <end position="173"/>
    </location>
</feature>
<dbReference type="RefSeq" id="WP_032075532.1">
    <property type="nucleotide sequence ID" value="NZ_CP020953.1"/>
</dbReference>
<dbReference type="Gene3D" id="1.10.10.2910">
    <property type="match status" value="1"/>
</dbReference>
<reference evidence="3" key="1">
    <citation type="submission" date="2017-04" db="EMBL/GenBank/DDBJ databases">
        <authorList>
            <person name="Song Y."/>
            <person name="Cho B.-K."/>
        </authorList>
    </citation>
    <scope>NUCLEOTIDE SEQUENCE [LARGE SCALE GENOMIC DNA]</scope>
    <source>
        <strain evidence="3">SL1</strain>
    </source>
</reference>